<proteinExistence type="predicted"/>
<name>A0ACC2UBW8_9FUNG</name>
<evidence type="ECO:0000313" key="1">
    <source>
        <dbReference type="EMBL" id="KAJ9084151.1"/>
    </source>
</evidence>
<accession>A0ACC2UBW8</accession>
<reference evidence="1" key="1">
    <citation type="submission" date="2022-04" db="EMBL/GenBank/DDBJ databases">
        <title>Genome of the entomopathogenic fungus Entomophthora muscae.</title>
        <authorList>
            <person name="Elya C."/>
            <person name="Lovett B.R."/>
            <person name="Lee E."/>
            <person name="Macias A.M."/>
            <person name="Hajek A.E."/>
            <person name="De Bivort B.L."/>
            <person name="Kasson M.T."/>
            <person name="De Fine Licht H.H."/>
            <person name="Stajich J.E."/>
        </authorList>
    </citation>
    <scope>NUCLEOTIDE SEQUENCE</scope>
    <source>
        <strain evidence="1">Berkeley</strain>
    </source>
</reference>
<evidence type="ECO:0000313" key="2">
    <source>
        <dbReference type="Proteomes" id="UP001165960"/>
    </source>
</evidence>
<keyword evidence="2" id="KW-1185">Reference proteome</keyword>
<feature type="non-terminal residue" evidence="1">
    <location>
        <position position="1"/>
    </location>
</feature>
<organism evidence="1 2">
    <name type="scientific">Entomophthora muscae</name>
    <dbReference type="NCBI Taxonomy" id="34485"/>
    <lineage>
        <taxon>Eukaryota</taxon>
        <taxon>Fungi</taxon>
        <taxon>Fungi incertae sedis</taxon>
        <taxon>Zoopagomycota</taxon>
        <taxon>Entomophthoromycotina</taxon>
        <taxon>Entomophthoromycetes</taxon>
        <taxon>Entomophthorales</taxon>
        <taxon>Entomophthoraceae</taxon>
        <taxon>Entomophthora</taxon>
    </lineage>
</organism>
<gene>
    <name evidence="1" type="ORF">DSO57_1027365</name>
</gene>
<comment type="caution">
    <text evidence="1">The sequence shown here is derived from an EMBL/GenBank/DDBJ whole genome shotgun (WGS) entry which is preliminary data.</text>
</comment>
<dbReference type="EMBL" id="QTSX02000876">
    <property type="protein sequence ID" value="KAJ9084151.1"/>
    <property type="molecule type" value="Genomic_DNA"/>
</dbReference>
<protein>
    <submittedName>
        <fullName evidence="1">Uncharacterized protein</fullName>
    </submittedName>
</protein>
<dbReference type="Proteomes" id="UP001165960">
    <property type="component" value="Unassembled WGS sequence"/>
</dbReference>
<sequence length="243" mass="27613">DSYSAFLWASSYVVNPYASSGKPYVISTKRLKVGNNIHWCIPRVKLVRYAQLCLQDFSFDGIYLTDNQISHALKLLELVFAAWFNPWSAVGPVPLWHGSDSHKYLLQQAMGTTLELLGYSYTGSRQSMALVGNLVLGGSKAVYHQRLHHMPKYIERLLRVMYLVGGKTPEEYAQQESLLWECFLLGLAFPYSIGVNHVNFLPIDESHFLPFASQWLPNIWIIYATVSKVLIQLRLGLEAKVSQ</sequence>